<dbReference type="AlphaFoldDB" id="A0A8X6K5K9"/>
<keyword evidence="3" id="KW-1185">Reference proteome</keyword>
<organism evidence="2 3">
    <name type="scientific">Trichonephila clavata</name>
    <name type="common">Joro spider</name>
    <name type="synonym">Nephila clavata</name>
    <dbReference type="NCBI Taxonomy" id="2740835"/>
    <lineage>
        <taxon>Eukaryota</taxon>
        <taxon>Metazoa</taxon>
        <taxon>Ecdysozoa</taxon>
        <taxon>Arthropoda</taxon>
        <taxon>Chelicerata</taxon>
        <taxon>Arachnida</taxon>
        <taxon>Araneae</taxon>
        <taxon>Araneomorphae</taxon>
        <taxon>Entelegynae</taxon>
        <taxon>Araneoidea</taxon>
        <taxon>Nephilidae</taxon>
        <taxon>Trichonephila</taxon>
    </lineage>
</organism>
<comment type="caution">
    <text evidence="2">The sequence shown here is derived from an EMBL/GenBank/DDBJ whole genome shotgun (WGS) entry which is preliminary data.</text>
</comment>
<feature type="region of interest" description="Disordered" evidence="1">
    <location>
        <begin position="1"/>
        <end position="39"/>
    </location>
</feature>
<dbReference type="EMBL" id="BMAO01029505">
    <property type="protein sequence ID" value="GFR32331.1"/>
    <property type="molecule type" value="Genomic_DNA"/>
</dbReference>
<evidence type="ECO:0000256" key="1">
    <source>
        <dbReference type="SAM" id="MobiDB-lite"/>
    </source>
</evidence>
<sequence>MEWRNDGQTWAAPRSLGMTLQKDQIGSTAQGTAEGPHMDDMELHTDEETWATSRNVRRTLQKDQIGPTVQKTGQKVRCNEVVSKNAGPNIDRESLMSCRGCTR</sequence>
<gene>
    <name evidence="2" type="ORF">TNCT_357151</name>
</gene>
<proteinExistence type="predicted"/>
<dbReference type="Proteomes" id="UP000887116">
    <property type="component" value="Unassembled WGS sequence"/>
</dbReference>
<name>A0A8X6K5K9_TRICU</name>
<feature type="compositionally biased region" description="Polar residues" evidence="1">
    <location>
        <begin position="21"/>
        <end position="31"/>
    </location>
</feature>
<evidence type="ECO:0000313" key="2">
    <source>
        <dbReference type="EMBL" id="GFR32331.1"/>
    </source>
</evidence>
<reference evidence="2" key="1">
    <citation type="submission" date="2020-07" db="EMBL/GenBank/DDBJ databases">
        <title>Multicomponent nature underlies the extraordinary mechanical properties of spider dragline silk.</title>
        <authorList>
            <person name="Kono N."/>
            <person name="Nakamura H."/>
            <person name="Mori M."/>
            <person name="Yoshida Y."/>
            <person name="Ohtoshi R."/>
            <person name="Malay A.D."/>
            <person name="Moran D.A.P."/>
            <person name="Tomita M."/>
            <person name="Numata K."/>
            <person name="Arakawa K."/>
        </authorList>
    </citation>
    <scope>NUCLEOTIDE SEQUENCE</scope>
</reference>
<evidence type="ECO:0000313" key="3">
    <source>
        <dbReference type="Proteomes" id="UP000887116"/>
    </source>
</evidence>
<protein>
    <submittedName>
        <fullName evidence="2">Uncharacterized protein</fullName>
    </submittedName>
</protein>
<accession>A0A8X6K5K9</accession>